<dbReference type="EMBL" id="CAJNBL010000011">
    <property type="protein sequence ID" value="CAE6710541.1"/>
    <property type="molecule type" value="Genomic_DNA"/>
</dbReference>
<evidence type="ECO:0000256" key="2">
    <source>
        <dbReference type="ARBA" id="ARBA00022801"/>
    </source>
</evidence>
<dbReference type="Gene3D" id="3.10.450.30">
    <property type="entry name" value="Microbial ribonucleases"/>
    <property type="match status" value="1"/>
</dbReference>
<proteinExistence type="predicted"/>
<dbReference type="Pfam" id="PF00545">
    <property type="entry name" value="Ribonuclease"/>
    <property type="match status" value="1"/>
</dbReference>
<reference evidence="4" key="1">
    <citation type="submission" date="2021-02" db="EMBL/GenBank/DDBJ databases">
        <authorList>
            <person name="Han P."/>
        </authorList>
    </citation>
    <scope>NUCLEOTIDE SEQUENCE</scope>
    <source>
        <strain evidence="4">Candidatus Nitrotoga sp. ZN8</strain>
    </source>
</reference>
<evidence type="ECO:0000256" key="3">
    <source>
        <dbReference type="SAM" id="Phobius"/>
    </source>
</evidence>
<dbReference type="Proteomes" id="UP000675882">
    <property type="component" value="Unassembled WGS sequence"/>
</dbReference>
<accession>A0A916BFZ6</accession>
<dbReference type="SUPFAM" id="SSF53933">
    <property type="entry name" value="Microbial ribonucleases"/>
    <property type="match status" value="1"/>
</dbReference>
<dbReference type="InterPro" id="IPR000026">
    <property type="entry name" value="N1-like"/>
</dbReference>
<dbReference type="InterPro" id="IPR016191">
    <property type="entry name" value="Ribonuclease/ribotoxin"/>
</dbReference>
<keyword evidence="2" id="KW-0378">Hydrolase</keyword>
<comment type="caution">
    <text evidence="4">The sequence shown here is derived from an EMBL/GenBank/DDBJ whole genome shotgun (WGS) entry which is preliminary data.</text>
</comment>
<keyword evidence="1" id="KW-0540">Nuclease</keyword>
<dbReference type="GO" id="GO:0016787">
    <property type="term" value="F:hydrolase activity"/>
    <property type="evidence" value="ECO:0007669"/>
    <property type="project" value="UniProtKB-KW"/>
</dbReference>
<evidence type="ECO:0000256" key="1">
    <source>
        <dbReference type="ARBA" id="ARBA00022722"/>
    </source>
</evidence>
<protein>
    <submittedName>
        <fullName evidence="4">Ribonuclease T1</fullName>
    </submittedName>
</protein>
<dbReference type="GO" id="GO:0003723">
    <property type="term" value="F:RNA binding"/>
    <property type="evidence" value="ECO:0007669"/>
    <property type="project" value="InterPro"/>
</dbReference>
<keyword evidence="3" id="KW-1133">Transmembrane helix</keyword>
<evidence type="ECO:0000313" key="5">
    <source>
        <dbReference type="Proteomes" id="UP000675882"/>
    </source>
</evidence>
<dbReference type="AlphaFoldDB" id="A0A916BFZ6"/>
<organism evidence="4 5">
    <name type="scientific">Candidatus Nitrotoga fabula</name>
    <dbReference type="NCBI Taxonomy" id="2182327"/>
    <lineage>
        <taxon>Bacteria</taxon>
        <taxon>Pseudomonadati</taxon>
        <taxon>Pseudomonadota</taxon>
        <taxon>Betaproteobacteria</taxon>
        <taxon>Nitrosomonadales</taxon>
        <taxon>Gallionellaceae</taxon>
        <taxon>Candidatus Nitrotoga</taxon>
    </lineage>
</organism>
<dbReference type="GO" id="GO:0004521">
    <property type="term" value="F:RNA endonuclease activity"/>
    <property type="evidence" value="ECO:0007669"/>
    <property type="project" value="InterPro"/>
</dbReference>
<sequence length="136" mass="15761">MESGVDQVGAARARFFLQCFFTVAVALFGLASITVQAREMQDRQEARSIVVSELPQEGRETLKLIRQGGPFPYARDGVVFRNYENRLPVRRREYYREFTVKTPGMHNRGARRIVCGDITECYYTADHYQSFRLIIE</sequence>
<keyword evidence="5" id="KW-1185">Reference proteome</keyword>
<feature type="transmembrane region" description="Helical" evidence="3">
    <location>
        <begin position="15"/>
        <end position="35"/>
    </location>
</feature>
<name>A0A916BFZ6_9PROT</name>
<keyword evidence="3" id="KW-0472">Membrane</keyword>
<evidence type="ECO:0000313" key="4">
    <source>
        <dbReference type="EMBL" id="CAE6710541.1"/>
    </source>
</evidence>
<dbReference type="RefSeq" id="WP_320412102.1">
    <property type="nucleotide sequence ID" value="NZ_CAJNBL010000011.1"/>
</dbReference>
<keyword evidence="3" id="KW-0812">Transmembrane</keyword>
<gene>
    <name evidence="4" type="ORF">NTGZN8_190066</name>
</gene>